<dbReference type="EMBL" id="JACOOI010000037">
    <property type="protein sequence ID" value="MBC5645807.1"/>
    <property type="molecule type" value="Genomic_DNA"/>
</dbReference>
<name>A0ABR7E7R7_9BACT</name>
<gene>
    <name evidence="1" type="ORF">H8S77_23305</name>
</gene>
<proteinExistence type="predicted"/>
<comment type="caution">
    <text evidence="1">The sequence shown here is derived from an EMBL/GenBank/DDBJ whole genome shotgun (WGS) entry which is preliminary data.</text>
</comment>
<accession>A0ABR7E7R7</accession>
<dbReference type="Proteomes" id="UP000644010">
    <property type="component" value="Unassembled WGS sequence"/>
</dbReference>
<reference evidence="1 2" key="1">
    <citation type="submission" date="2020-08" db="EMBL/GenBank/DDBJ databases">
        <title>Genome public.</title>
        <authorList>
            <person name="Liu C."/>
            <person name="Sun Q."/>
        </authorList>
    </citation>
    <scope>NUCLEOTIDE SEQUENCE [LARGE SCALE GENOMIC DNA]</scope>
    <source>
        <strain evidence="1 2">BX2</strain>
    </source>
</reference>
<keyword evidence="2" id="KW-1185">Reference proteome</keyword>
<evidence type="ECO:0000313" key="1">
    <source>
        <dbReference type="EMBL" id="MBC5645807.1"/>
    </source>
</evidence>
<dbReference type="RefSeq" id="WP_186961412.1">
    <property type="nucleotide sequence ID" value="NZ_JACOOI010000037.1"/>
</dbReference>
<organism evidence="1 2">
    <name type="scientific">Parabacteroides segnis</name>
    <dbReference type="NCBI Taxonomy" id="2763058"/>
    <lineage>
        <taxon>Bacteria</taxon>
        <taxon>Pseudomonadati</taxon>
        <taxon>Bacteroidota</taxon>
        <taxon>Bacteroidia</taxon>
        <taxon>Bacteroidales</taxon>
        <taxon>Tannerellaceae</taxon>
        <taxon>Parabacteroides</taxon>
    </lineage>
</organism>
<sequence>MSQLFANIYIIMWNNLKDLFGGEKPSVNKFIYKLNQLPSEKQVRVLKAVREAAFCDWNELPPYYRDFLLSLFSRYRAEALDSLHQDTILGEMTFQLKNPHLILRVIALLEGRKNGGSPCYLDVAFCFLLVFPFPCSVEYIGDCLRTKFVTVDDIDLLITVAELRDGAGHIPFKSK</sequence>
<evidence type="ECO:0000313" key="2">
    <source>
        <dbReference type="Proteomes" id="UP000644010"/>
    </source>
</evidence>
<protein>
    <submittedName>
        <fullName evidence="1">Uncharacterized protein</fullName>
    </submittedName>
</protein>